<feature type="region of interest" description="Disordered" evidence="1">
    <location>
        <begin position="218"/>
        <end position="241"/>
    </location>
</feature>
<dbReference type="InterPro" id="IPR001736">
    <property type="entry name" value="PLipase_D/transphosphatidylase"/>
</dbReference>
<reference evidence="3 4" key="1">
    <citation type="submission" date="2016-03" db="EMBL/GenBank/DDBJ databases">
        <authorList>
            <person name="Ploux O."/>
        </authorList>
    </citation>
    <scope>NUCLEOTIDE SEQUENCE [LARGE SCALE GENOMIC DNA]</scope>
    <source>
        <strain evidence="3 4">UAMH 11012</strain>
    </source>
</reference>
<accession>A0A1L7XDX1</accession>
<dbReference type="PROSITE" id="PS50035">
    <property type="entry name" value="PLD"/>
    <property type="match status" value="2"/>
</dbReference>
<dbReference type="Proteomes" id="UP000184330">
    <property type="component" value="Unassembled WGS sequence"/>
</dbReference>
<dbReference type="GO" id="GO:0032049">
    <property type="term" value="P:cardiolipin biosynthetic process"/>
    <property type="evidence" value="ECO:0007669"/>
    <property type="project" value="UniProtKB-ARBA"/>
</dbReference>
<dbReference type="STRING" id="576137.A0A1L7XDX1"/>
<organism evidence="3 4">
    <name type="scientific">Phialocephala subalpina</name>
    <dbReference type="NCBI Taxonomy" id="576137"/>
    <lineage>
        <taxon>Eukaryota</taxon>
        <taxon>Fungi</taxon>
        <taxon>Dikarya</taxon>
        <taxon>Ascomycota</taxon>
        <taxon>Pezizomycotina</taxon>
        <taxon>Leotiomycetes</taxon>
        <taxon>Helotiales</taxon>
        <taxon>Mollisiaceae</taxon>
        <taxon>Phialocephala</taxon>
        <taxon>Phialocephala fortinii species complex</taxon>
    </lineage>
</organism>
<dbReference type="OrthoDB" id="2958217at2759"/>
<protein>
    <recommendedName>
        <fullName evidence="2">PLD phosphodiesterase domain-containing protein</fullName>
    </recommendedName>
</protein>
<dbReference type="EMBL" id="FJOG01000023">
    <property type="protein sequence ID" value="CZR63239.1"/>
    <property type="molecule type" value="Genomic_DNA"/>
</dbReference>
<dbReference type="PANTHER" id="PTHR21248:SF11">
    <property type="entry name" value="PLD PHOSPHODIESTERASE DOMAIN-CONTAINING PROTEIN"/>
    <property type="match status" value="1"/>
</dbReference>
<gene>
    <name evidence="3" type="ORF">PAC_13136</name>
</gene>
<dbReference type="PANTHER" id="PTHR21248">
    <property type="entry name" value="CARDIOLIPIN SYNTHASE"/>
    <property type="match status" value="1"/>
</dbReference>
<dbReference type="Pfam" id="PF13091">
    <property type="entry name" value="PLDc_2"/>
    <property type="match status" value="1"/>
</dbReference>
<dbReference type="GO" id="GO:0030572">
    <property type="term" value="F:phosphatidyltransferase activity"/>
    <property type="evidence" value="ECO:0007669"/>
    <property type="project" value="UniProtKB-ARBA"/>
</dbReference>
<keyword evidence="4" id="KW-1185">Reference proteome</keyword>
<evidence type="ECO:0000313" key="3">
    <source>
        <dbReference type="EMBL" id="CZR63239.1"/>
    </source>
</evidence>
<evidence type="ECO:0000259" key="2">
    <source>
        <dbReference type="PROSITE" id="PS50035"/>
    </source>
</evidence>
<feature type="domain" description="PLD phosphodiesterase" evidence="2">
    <location>
        <begin position="156"/>
        <end position="183"/>
    </location>
</feature>
<proteinExistence type="predicted"/>
<dbReference type="CDD" id="cd00138">
    <property type="entry name" value="PLDc_SF"/>
    <property type="match status" value="1"/>
</dbReference>
<dbReference type="Gene3D" id="3.30.870.10">
    <property type="entry name" value="Endonuclease Chain A"/>
    <property type="match status" value="2"/>
</dbReference>
<feature type="domain" description="PLD phosphodiesterase" evidence="2">
    <location>
        <begin position="398"/>
        <end position="420"/>
    </location>
</feature>
<dbReference type="InterPro" id="IPR025202">
    <property type="entry name" value="PLD-like_dom"/>
</dbReference>
<evidence type="ECO:0000256" key="1">
    <source>
        <dbReference type="SAM" id="MobiDB-lite"/>
    </source>
</evidence>
<sequence>MATLTDAWLQDVRNHADENELDKPNYYASSPQLLITTSIPSSFIIGTGDQIFSQAIRKCALANHEIIIVTCFWAKSSSQDALTALLLDLSGKGVSQKKRIQVRICFSSSSILQKLSQTSSLDGKIYPPSSWTGLGLPPPEKLKGIEMVIKSVFVLPFSVMHPKFILVDRKLAFMPSCNVSWENWFEGCIEMKGGITETLFNFWSSFWSRGGPALPPLSKNSKDIASSDESEPSDRTLVQGVPFPSKDEEIPTILLPSPHHVNPRFQPFTKSAPPPTPLNIFILNVFGRAKRNIYLQTPNLTSQPVVDALFSAIQRGIDIQIVTSSRLMILEQLVTAGTITEYEVWKLLRRYRRLLQQHNQSLQNSDPENPKVEPGVLRIGYYHPRVGAKVELEPVKSHLKCVIMDDEVTVLGSGNMDRASWYTSQELGVAFFSADFAGYVRGVIDDGLQERVRYVI</sequence>
<dbReference type="AlphaFoldDB" id="A0A1L7XDX1"/>
<evidence type="ECO:0000313" key="4">
    <source>
        <dbReference type="Proteomes" id="UP000184330"/>
    </source>
</evidence>
<name>A0A1L7XDX1_9HELO</name>
<dbReference type="SUPFAM" id="SSF56024">
    <property type="entry name" value="Phospholipase D/nuclease"/>
    <property type="match status" value="2"/>
</dbReference>